<accession>A0A0B1TS64</accession>
<name>A0A0B1TS64_OESDE</name>
<proteinExistence type="predicted"/>
<organism evidence="1 2">
    <name type="scientific">Oesophagostomum dentatum</name>
    <name type="common">Nodular worm</name>
    <dbReference type="NCBI Taxonomy" id="61180"/>
    <lineage>
        <taxon>Eukaryota</taxon>
        <taxon>Metazoa</taxon>
        <taxon>Ecdysozoa</taxon>
        <taxon>Nematoda</taxon>
        <taxon>Chromadorea</taxon>
        <taxon>Rhabditida</taxon>
        <taxon>Rhabditina</taxon>
        <taxon>Rhabditomorpha</taxon>
        <taxon>Strongyloidea</taxon>
        <taxon>Strongylidae</taxon>
        <taxon>Oesophagostomum</taxon>
    </lineage>
</organism>
<evidence type="ECO:0000313" key="1">
    <source>
        <dbReference type="EMBL" id="KHJ98225.1"/>
    </source>
</evidence>
<reference evidence="1 2" key="1">
    <citation type="submission" date="2014-03" db="EMBL/GenBank/DDBJ databases">
        <title>Draft genome of the hookworm Oesophagostomum dentatum.</title>
        <authorList>
            <person name="Mitreva M."/>
        </authorList>
    </citation>
    <scope>NUCLEOTIDE SEQUENCE [LARGE SCALE GENOMIC DNA]</scope>
    <source>
        <strain evidence="1 2">OD-Hann</strain>
    </source>
</reference>
<sequence>MPFFTVTVRYKISFAVLKYDYQRDNCHNPDLEAWSERAATTDIVVLSDLVDKVLIFPKEGFNRGRCTWDCVLAIGENVLEVSAEIRILLVHLTAHFGDVTLDIVEFIASSERIKPIVNVVKRKVSILS</sequence>
<evidence type="ECO:0000313" key="2">
    <source>
        <dbReference type="Proteomes" id="UP000053660"/>
    </source>
</evidence>
<dbReference type="AlphaFoldDB" id="A0A0B1TS64"/>
<gene>
    <name evidence="1" type="ORF">OESDEN_01796</name>
</gene>
<keyword evidence="2" id="KW-1185">Reference proteome</keyword>
<dbReference type="EMBL" id="KN549341">
    <property type="protein sequence ID" value="KHJ98225.1"/>
    <property type="molecule type" value="Genomic_DNA"/>
</dbReference>
<protein>
    <submittedName>
        <fullName evidence="1">Uncharacterized protein</fullName>
    </submittedName>
</protein>
<dbReference type="Proteomes" id="UP000053660">
    <property type="component" value="Unassembled WGS sequence"/>
</dbReference>